<proteinExistence type="predicted"/>
<evidence type="ECO:0000313" key="1">
    <source>
        <dbReference type="EMBL" id="OGD68299.1"/>
    </source>
</evidence>
<organism evidence="1 2">
    <name type="scientific">Candidatus Campbellbacteria bacterium RIFCSPLOWO2_01_FULL_34_15</name>
    <dbReference type="NCBI Taxonomy" id="1797579"/>
    <lineage>
        <taxon>Bacteria</taxon>
        <taxon>Candidatus Campbelliibacteriota</taxon>
    </lineage>
</organism>
<accession>A0A1F5ELJ9</accession>
<dbReference type="Proteomes" id="UP000176865">
    <property type="component" value="Unassembled WGS sequence"/>
</dbReference>
<sequence>MDKNLDNFMSLRRNNFVERMKNATDEDWNLLDEALKIKNYPDNNIVFWALQVIGDRTETDEKLVDTACSILYKVYSDSVVDEVPEKIVSNLIKIYSDKKYEYARFRSACVVYLLGKSESPVRGVIKSEVDFYSALDVIKEFYTKDDSLRDFIENKVLA</sequence>
<name>A0A1F5ELJ9_9BACT</name>
<reference evidence="1 2" key="1">
    <citation type="journal article" date="2016" name="Nat. Commun.">
        <title>Thousands of microbial genomes shed light on interconnected biogeochemical processes in an aquifer system.</title>
        <authorList>
            <person name="Anantharaman K."/>
            <person name="Brown C.T."/>
            <person name="Hug L.A."/>
            <person name="Sharon I."/>
            <person name="Castelle C.J."/>
            <person name="Probst A.J."/>
            <person name="Thomas B.C."/>
            <person name="Singh A."/>
            <person name="Wilkins M.J."/>
            <person name="Karaoz U."/>
            <person name="Brodie E.L."/>
            <person name="Williams K.H."/>
            <person name="Hubbard S.S."/>
            <person name="Banfield J.F."/>
        </authorList>
    </citation>
    <scope>NUCLEOTIDE SEQUENCE [LARGE SCALE GENOMIC DNA]</scope>
</reference>
<evidence type="ECO:0008006" key="3">
    <source>
        <dbReference type="Google" id="ProtNLM"/>
    </source>
</evidence>
<evidence type="ECO:0000313" key="2">
    <source>
        <dbReference type="Proteomes" id="UP000176865"/>
    </source>
</evidence>
<comment type="caution">
    <text evidence="1">The sequence shown here is derived from an EMBL/GenBank/DDBJ whole genome shotgun (WGS) entry which is preliminary data.</text>
</comment>
<dbReference type="AlphaFoldDB" id="A0A1F5ELJ9"/>
<dbReference type="EMBL" id="MFAB01000030">
    <property type="protein sequence ID" value="OGD68299.1"/>
    <property type="molecule type" value="Genomic_DNA"/>
</dbReference>
<protein>
    <recommendedName>
        <fullName evidence="3">HEAT repeat domain-containing protein</fullName>
    </recommendedName>
</protein>
<gene>
    <name evidence="1" type="ORF">A2996_02460</name>
</gene>